<sequence>MKIEKYNKGDNGEVFATMENNDLLALKWMPFAGDMTMVIVDVFKGEEMEFDKSYRVFLDKAWDLRNDKYELNISVEDYSSCKLPLTSKQYYEPQKESYLKKLCQNFHGIIEA</sequence>
<dbReference type="AlphaFoldDB" id="A0A2B9PR13"/>
<gene>
    <name evidence="1" type="ORF">CN984_12560</name>
</gene>
<evidence type="ECO:0000313" key="1">
    <source>
        <dbReference type="EMBL" id="PGO29250.1"/>
    </source>
</evidence>
<organism evidence="1 2">
    <name type="scientific">Bacillus cereus</name>
    <dbReference type="NCBI Taxonomy" id="1396"/>
    <lineage>
        <taxon>Bacteria</taxon>
        <taxon>Bacillati</taxon>
        <taxon>Bacillota</taxon>
        <taxon>Bacilli</taxon>
        <taxon>Bacillales</taxon>
        <taxon>Bacillaceae</taxon>
        <taxon>Bacillus</taxon>
        <taxon>Bacillus cereus group</taxon>
    </lineage>
</organism>
<protein>
    <submittedName>
        <fullName evidence="1">Uncharacterized protein</fullName>
    </submittedName>
</protein>
<proteinExistence type="predicted"/>
<evidence type="ECO:0000313" key="2">
    <source>
        <dbReference type="Proteomes" id="UP000223777"/>
    </source>
</evidence>
<dbReference type="EMBL" id="NUIL01000015">
    <property type="protein sequence ID" value="PGO29250.1"/>
    <property type="molecule type" value="Genomic_DNA"/>
</dbReference>
<comment type="caution">
    <text evidence="1">The sequence shown here is derived from an EMBL/GenBank/DDBJ whole genome shotgun (WGS) entry which is preliminary data.</text>
</comment>
<dbReference type="RefSeq" id="WP_097883493.1">
    <property type="nucleotide sequence ID" value="NZ_NUIL01000015.1"/>
</dbReference>
<name>A0A2B9PR13_BACCE</name>
<dbReference type="Proteomes" id="UP000223777">
    <property type="component" value="Unassembled WGS sequence"/>
</dbReference>
<reference evidence="1 2" key="1">
    <citation type="submission" date="2017-09" db="EMBL/GenBank/DDBJ databases">
        <title>Large-scale bioinformatics analysis of Bacillus genomes uncovers conserved roles of natural products in bacterial physiology.</title>
        <authorList>
            <consortium name="Agbiome Team Llc"/>
            <person name="Bleich R.M."/>
            <person name="Grubbs K.J."/>
            <person name="Santa Maria K.C."/>
            <person name="Allen S.E."/>
            <person name="Farag S."/>
            <person name="Shank E.A."/>
            <person name="Bowers A."/>
        </authorList>
    </citation>
    <scope>NUCLEOTIDE SEQUENCE [LARGE SCALE GENOMIC DNA]</scope>
    <source>
        <strain evidence="1 2">AFS050027</strain>
    </source>
</reference>
<accession>A0A2B9PR13</accession>